<accession>A0A2A6BXK6</accession>
<gene>
    <name evidence="1" type="primary">WBGene00202988</name>
</gene>
<reference evidence="2" key="1">
    <citation type="journal article" date="2008" name="Nat. Genet.">
        <title>The Pristionchus pacificus genome provides a unique perspective on nematode lifestyle and parasitism.</title>
        <authorList>
            <person name="Dieterich C."/>
            <person name="Clifton S.W."/>
            <person name="Schuster L.N."/>
            <person name="Chinwalla A."/>
            <person name="Delehaunty K."/>
            <person name="Dinkelacker I."/>
            <person name="Fulton L."/>
            <person name="Fulton R."/>
            <person name="Godfrey J."/>
            <person name="Minx P."/>
            <person name="Mitreva M."/>
            <person name="Roeseler W."/>
            <person name="Tian H."/>
            <person name="Witte H."/>
            <person name="Yang S.P."/>
            <person name="Wilson R.K."/>
            <person name="Sommer R.J."/>
        </authorList>
    </citation>
    <scope>NUCLEOTIDE SEQUENCE [LARGE SCALE GENOMIC DNA]</scope>
    <source>
        <strain evidence="2">PS312</strain>
    </source>
</reference>
<sequence>MSPVPVQCKELSFKLAVGRTFVRFEVVNFKEYVYGQLRAKLDLYKISFPVYFRDRDGDWCGITKEDELIHALSYNGIDACLKLYPTPTTSSDC</sequence>
<dbReference type="EnsemblMetazoa" id="PPA30120.1">
    <property type="protein sequence ID" value="PPA30120.1"/>
    <property type="gene ID" value="WBGene00202988"/>
</dbReference>
<dbReference type="AlphaFoldDB" id="A0A2A6BXK6"/>
<dbReference type="Proteomes" id="UP000005239">
    <property type="component" value="Unassembled WGS sequence"/>
</dbReference>
<reference evidence="1" key="2">
    <citation type="submission" date="2022-06" db="UniProtKB">
        <authorList>
            <consortium name="EnsemblMetazoa"/>
        </authorList>
    </citation>
    <scope>IDENTIFICATION</scope>
    <source>
        <strain evidence="1">PS312</strain>
    </source>
</reference>
<evidence type="ECO:0000313" key="1">
    <source>
        <dbReference type="EnsemblMetazoa" id="PPA30120.1"/>
    </source>
</evidence>
<protein>
    <submittedName>
        <fullName evidence="1">Uncharacterized protein</fullName>
    </submittedName>
</protein>
<evidence type="ECO:0000313" key="2">
    <source>
        <dbReference type="Proteomes" id="UP000005239"/>
    </source>
</evidence>
<organism evidence="1 2">
    <name type="scientific">Pristionchus pacificus</name>
    <name type="common">Parasitic nematode worm</name>
    <dbReference type="NCBI Taxonomy" id="54126"/>
    <lineage>
        <taxon>Eukaryota</taxon>
        <taxon>Metazoa</taxon>
        <taxon>Ecdysozoa</taxon>
        <taxon>Nematoda</taxon>
        <taxon>Chromadorea</taxon>
        <taxon>Rhabditida</taxon>
        <taxon>Rhabditina</taxon>
        <taxon>Diplogasteromorpha</taxon>
        <taxon>Diplogasteroidea</taxon>
        <taxon>Neodiplogasteridae</taxon>
        <taxon>Pristionchus</taxon>
    </lineage>
</organism>
<accession>A0A8R1YNI7</accession>
<name>A0A2A6BXK6_PRIPA</name>
<dbReference type="SUPFAM" id="SSF54277">
    <property type="entry name" value="CAD &amp; PB1 domains"/>
    <property type="match status" value="1"/>
</dbReference>
<keyword evidence="2" id="KW-1185">Reference proteome</keyword>
<proteinExistence type="predicted"/>